<dbReference type="InterPro" id="IPR008254">
    <property type="entry name" value="Flavodoxin/NO_synth"/>
</dbReference>
<dbReference type="Gene3D" id="3.40.50.360">
    <property type="match status" value="1"/>
</dbReference>
<dbReference type="Proteomes" id="UP001218104">
    <property type="component" value="Chromosome"/>
</dbReference>
<organism evidence="2 3">
    <name type="scientific">Limosilactobacillus fermentum</name>
    <name type="common">Lactobacillus fermentum</name>
    <dbReference type="NCBI Taxonomy" id="1613"/>
    <lineage>
        <taxon>Bacteria</taxon>
        <taxon>Bacillati</taxon>
        <taxon>Bacillota</taxon>
        <taxon>Bacilli</taxon>
        <taxon>Lactobacillales</taxon>
        <taxon>Lactobacillaceae</taxon>
        <taxon>Limosilactobacillus</taxon>
    </lineage>
</organism>
<dbReference type="InterPro" id="IPR029039">
    <property type="entry name" value="Flavoprotein-like_sf"/>
</dbReference>
<dbReference type="AlphaFoldDB" id="A0AAJ6D170"/>
<dbReference type="GO" id="GO:0016651">
    <property type="term" value="F:oxidoreductase activity, acting on NAD(P)H"/>
    <property type="evidence" value="ECO:0007669"/>
    <property type="project" value="UniProtKB-ARBA"/>
</dbReference>
<dbReference type="RefSeq" id="WP_278319294.1">
    <property type="nucleotide sequence ID" value="NZ_CP053314.1"/>
</dbReference>
<dbReference type="GO" id="GO:0010181">
    <property type="term" value="F:FMN binding"/>
    <property type="evidence" value="ECO:0007669"/>
    <property type="project" value="InterPro"/>
</dbReference>
<feature type="domain" description="Flavodoxin-like" evidence="1">
    <location>
        <begin position="2"/>
        <end position="105"/>
    </location>
</feature>
<evidence type="ECO:0000313" key="3">
    <source>
        <dbReference type="Proteomes" id="UP001218104"/>
    </source>
</evidence>
<dbReference type="PANTHER" id="PTHR39201">
    <property type="entry name" value="EXPORTED PROTEIN-RELATED"/>
    <property type="match status" value="1"/>
</dbReference>
<gene>
    <name evidence="2" type="ORF">P8634_04315</name>
</gene>
<name>A0AAJ6D170_LIMFE</name>
<protein>
    <submittedName>
        <fullName evidence="2">Flavodoxin</fullName>
    </submittedName>
</protein>
<reference evidence="2" key="1">
    <citation type="submission" date="2023-04" db="EMBL/GenBank/DDBJ databases">
        <title>Genomic of Limosilactobacillus fermentum MSJK0025.</title>
        <authorList>
            <person name="Yang S."/>
        </authorList>
    </citation>
    <scope>NUCLEOTIDE SEQUENCE</scope>
    <source>
        <strain evidence="2">MSJK0025</strain>
    </source>
</reference>
<dbReference type="PANTHER" id="PTHR39201:SF1">
    <property type="entry name" value="FLAVODOXIN-LIKE DOMAIN-CONTAINING PROTEIN"/>
    <property type="match status" value="1"/>
</dbReference>
<proteinExistence type="predicted"/>
<evidence type="ECO:0000259" key="1">
    <source>
        <dbReference type="Pfam" id="PF12682"/>
    </source>
</evidence>
<evidence type="ECO:0000313" key="2">
    <source>
        <dbReference type="EMBL" id="WFR89931.1"/>
    </source>
</evidence>
<dbReference type="Pfam" id="PF12682">
    <property type="entry name" value="Flavodoxin_4"/>
    <property type="match status" value="1"/>
</dbReference>
<dbReference type="SUPFAM" id="SSF52218">
    <property type="entry name" value="Flavoproteins"/>
    <property type="match status" value="1"/>
</dbReference>
<sequence length="119" mass="13079">MAQTIANLTRADLHEIKSQAPYTQAGLNWHDPQSRTSIEQHEHHGRVACVNDFPSLDHYDTIIIGHPIWWGIPPRLVANAIDQLPLDSKTLATFATLGAPVISAVKATSNALLIKPTTR</sequence>
<dbReference type="EMBL" id="CP121468">
    <property type="protein sequence ID" value="WFR89931.1"/>
    <property type="molecule type" value="Genomic_DNA"/>
</dbReference>
<accession>A0AAJ6D170</accession>